<evidence type="ECO:0000259" key="1">
    <source>
        <dbReference type="Pfam" id="PF13474"/>
    </source>
</evidence>
<protein>
    <submittedName>
        <fullName evidence="2">Nuclear transport factor 2 family protein</fullName>
    </submittedName>
</protein>
<proteinExistence type="predicted"/>
<name>A0A936F2H2_9BACT</name>
<dbReference type="EMBL" id="JADKCH010000002">
    <property type="protein sequence ID" value="MBK8571922.1"/>
    <property type="molecule type" value="Genomic_DNA"/>
</dbReference>
<evidence type="ECO:0000313" key="2">
    <source>
        <dbReference type="EMBL" id="MBK8571922.1"/>
    </source>
</evidence>
<comment type="caution">
    <text evidence="2">The sequence shown here is derived from an EMBL/GenBank/DDBJ whole genome shotgun (WGS) entry which is preliminary data.</text>
</comment>
<dbReference type="InterPro" id="IPR037401">
    <property type="entry name" value="SnoaL-like"/>
</dbReference>
<organism evidence="2 3">
    <name type="scientific">Candidatus Geothrix odensensis</name>
    <dbReference type="NCBI Taxonomy" id="2954440"/>
    <lineage>
        <taxon>Bacteria</taxon>
        <taxon>Pseudomonadati</taxon>
        <taxon>Acidobacteriota</taxon>
        <taxon>Holophagae</taxon>
        <taxon>Holophagales</taxon>
        <taxon>Holophagaceae</taxon>
        <taxon>Geothrix</taxon>
    </lineage>
</organism>
<reference evidence="2 3" key="1">
    <citation type="submission" date="2020-10" db="EMBL/GenBank/DDBJ databases">
        <title>Connecting structure to function with the recovery of over 1000 high-quality activated sludge metagenome-assembled genomes encoding full-length rRNA genes using long-read sequencing.</title>
        <authorList>
            <person name="Singleton C.M."/>
            <person name="Petriglieri F."/>
            <person name="Kristensen J.M."/>
            <person name="Kirkegaard R.H."/>
            <person name="Michaelsen T.Y."/>
            <person name="Andersen M.H."/>
            <person name="Karst S.M."/>
            <person name="Dueholm M.S."/>
            <person name="Nielsen P.H."/>
            <person name="Albertsen M."/>
        </authorList>
    </citation>
    <scope>NUCLEOTIDE SEQUENCE [LARGE SCALE GENOMIC DNA]</scope>
    <source>
        <strain evidence="2">OdNE_18-Q3-R46-58_MAXAC.008</strain>
    </source>
</reference>
<gene>
    <name evidence="2" type="ORF">IPN91_04590</name>
</gene>
<dbReference type="InterPro" id="IPR032710">
    <property type="entry name" value="NTF2-like_dom_sf"/>
</dbReference>
<evidence type="ECO:0000313" key="3">
    <source>
        <dbReference type="Proteomes" id="UP000709959"/>
    </source>
</evidence>
<feature type="domain" description="SnoaL-like" evidence="1">
    <location>
        <begin position="14"/>
        <end position="135"/>
    </location>
</feature>
<dbReference type="SUPFAM" id="SSF54427">
    <property type="entry name" value="NTF2-like"/>
    <property type="match status" value="1"/>
</dbReference>
<dbReference type="Proteomes" id="UP000709959">
    <property type="component" value="Unassembled WGS sequence"/>
</dbReference>
<dbReference type="AlphaFoldDB" id="A0A936F2H2"/>
<dbReference type="Pfam" id="PF13474">
    <property type="entry name" value="SnoaL_3"/>
    <property type="match status" value="1"/>
</dbReference>
<accession>A0A936F2H2</accession>
<dbReference type="Gene3D" id="3.10.450.50">
    <property type="match status" value="1"/>
</dbReference>
<sequence>MEQPPTSTPEAAQVRQLLERWAEATRTSRLEEVLQDHAPAALIYDVLPPMKHEGAEAYRRSWGDWQPETTGGERFEWQDLAVVAEGDLAFAHGFIHCGGLLPSGKTFEDLVRATFCLRRLDGAWQVVHQHISKPFSA</sequence>